<protein>
    <submittedName>
        <fullName evidence="7">Sigma-70 family RNA polymerase sigma factor</fullName>
    </submittedName>
</protein>
<evidence type="ECO:0000256" key="3">
    <source>
        <dbReference type="ARBA" id="ARBA00023082"/>
    </source>
</evidence>
<organism evidence="7 8">
    <name type="scientific">Flavivirga aquimarina</name>
    <dbReference type="NCBI Taxonomy" id="2027862"/>
    <lineage>
        <taxon>Bacteria</taxon>
        <taxon>Pseudomonadati</taxon>
        <taxon>Bacteroidota</taxon>
        <taxon>Flavobacteriia</taxon>
        <taxon>Flavobacteriales</taxon>
        <taxon>Flavobacteriaceae</taxon>
        <taxon>Flavivirga</taxon>
    </lineage>
</organism>
<keyword evidence="2" id="KW-0805">Transcription regulation</keyword>
<evidence type="ECO:0000313" key="7">
    <source>
        <dbReference type="EMBL" id="MDO5968496.1"/>
    </source>
</evidence>
<dbReference type="SUPFAM" id="SSF88946">
    <property type="entry name" value="Sigma2 domain of RNA polymerase sigma factors"/>
    <property type="match status" value="1"/>
</dbReference>
<dbReference type="Gene3D" id="1.10.1740.10">
    <property type="match status" value="1"/>
</dbReference>
<dbReference type="Pfam" id="PF04542">
    <property type="entry name" value="Sigma70_r2"/>
    <property type="match status" value="1"/>
</dbReference>
<keyword evidence="3" id="KW-0731">Sigma factor</keyword>
<feature type="domain" description="RNA polymerase sigma-70 region 2" evidence="5">
    <location>
        <begin position="26"/>
        <end position="92"/>
    </location>
</feature>
<gene>
    <name evidence="7" type="ORF">Q4Q35_01630</name>
</gene>
<dbReference type="InterPro" id="IPR039425">
    <property type="entry name" value="RNA_pol_sigma-70-like"/>
</dbReference>
<dbReference type="RefSeq" id="WP_303276177.1">
    <property type="nucleotide sequence ID" value="NZ_JAUOEK010000033.1"/>
</dbReference>
<dbReference type="InterPro" id="IPR014284">
    <property type="entry name" value="RNA_pol_sigma-70_dom"/>
</dbReference>
<evidence type="ECO:0000259" key="5">
    <source>
        <dbReference type="Pfam" id="PF04542"/>
    </source>
</evidence>
<reference evidence="7" key="1">
    <citation type="submission" date="2023-07" db="EMBL/GenBank/DDBJ databases">
        <title>Two novel species in the genus Flavivirga.</title>
        <authorList>
            <person name="Kwon K."/>
        </authorList>
    </citation>
    <scope>NUCLEOTIDE SEQUENCE</scope>
    <source>
        <strain evidence="7">KCTC 52353</strain>
    </source>
</reference>
<dbReference type="InterPro" id="IPR007627">
    <property type="entry name" value="RNA_pol_sigma70_r2"/>
</dbReference>
<comment type="caution">
    <text evidence="7">The sequence shown here is derived from an EMBL/GenBank/DDBJ whole genome shotgun (WGS) entry which is preliminary data.</text>
</comment>
<dbReference type="InterPro" id="IPR036388">
    <property type="entry name" value="WH-like_DNA-bd_sf"/>
</dbReference>
<dbReference type="EMBL" id="JAUOEK010000033">
    <property type="protein sequence ID" value="MDO5968496.1"/>
    <property type="molecule type" value="Genomic_DNA"/>
</dbReference>
<evidence type="ECO:0000259" key="6">
    <source>
        <dbReference type="Pfam" id="PF08281"/>
    </source>
</evidence>
<proteinExistence type="inferred from homology"/>
<dbReference type="InterPro" id="IPR013324">
    <property type="entry name" value="RNA_pol_sigma_r3/r4-like"/>
</dbReference>
<feature type="domain" description="RNA polymerase sigma factor 70 region 4 type 2" evidence="6">
    <location>
        <begin position="123"/>
        <end position="169"/>
    </location>
</feature>
<dbReference type="Proteomes" id="UP001176883">
    <property type="component" value="Unassembled WGS sequence"/>
</dbReference>
<dbReference type="Gene3D" id="1.10.10.10">
    <property type="entry name" value="Winged helix-like DNA-binding domain superfamily/Winged helix DNA-binding domain"/>
    <property type="match status" value="1"/>
</dbReference>
<dbReference type="PANTHER" id="PTHR43133">
    <property type="entry name" value="RNA POLYMERASE ECF-TYPE SIGMA FACTO"/>
    <property type="match status" value="1"/>
</dbReference>
<name>A0ABT8W5W5_9FLAO</name>
<dbReference type="SUPFAM" id="SSF88659">
    <property type="entry name" value="Sigma3 and sigma4 domains of RNA polymerase sigma factors"/>
    <property type="match status" value="1"/>
</dbReference>
<dbReference type="Pfam" id="PF08281">
    <property type="entry name" value="Sigma70_r4_2"/>
    <property type="match status" value="1"/>
</dbReference>
<dbReference type="PANTHER" id="PTHR43133:SF46">
    <property type="entry name" value="RNA POLYMERASE SIGMA-70 FACTOR ECF SUBFAMILY"/>
    <property type="match status" value="1"/>
</dbReference>
<dbReference type="InterPro" id="IPR013249">
    <property type="entry name" value="RNA_pol_sigma70_r4_t2"/>
</dbReference>
<evidence type="ECO:0000256" key="1">
    <source>
        <dbReference type="ARBA" id="ARBA00010641"/>
    </source>
</evidence>
<dbReference type="NCBIfam" id="TIGR02937">
    <property type="entry name" value="sigma70-ECF"/>
    <property type="match status" value="1"/>
</dbReference>
<comment type="similarity">
    <text evidence="1">Belongs to the sigma-70 factor family. ECF subfamily.</text>
</comment>
<keyword evidence="4" id="KW-0804">Transcription</keyword>
<dbReference type="InterPro" id="IPR013325">
    <property type="entry name" value="RNA_pol_sigma_r2"/>
</dbReference>
<evidence type="ECO:0000313" key="8">
    <source>
        <dbReference type="Proteomes" id="UP001176883"/>
    </source>
</evidence>
<keyword evidence="8" id="KW-1185">Reference proteome</keyword>
<accession>A0ABT8W5W5</accession>
<sequence length="198" mass="23541">MPKSYSNTELIKLLKNGNEDAYTYLVTFYHKPLFVYALSLTNDDSSAKDIVQNVFLKTWEHRKKLNPKHLIKSFLYKTTYNEFINQYHKNRRVSILEREYIEALDEIVDDNNLEILVRKINLITDGITHLPRKCKDTFLLSKKEGLTNIEIAEYHNVSVRTVEWQLNKAYNLLRKRLGDELKSILFLLFRRNSVRDEV</sequence>
<evidence type="ECO:0000256" key="4">
    <source>
        <dbReference type="ARBA" id="ARBA00023163"/>
    </source>
</evidence>
<evidence type="ECO:0000256" key="2">
    <source>
        <dbReference type="ARBA" id="ARBA00023015"/>
    </source>
</evidence>